<dbReference type="GO" id="GO:0015203">
    <property type="term" value="F:polyamine transmembrane transporter activity"/>
    <property type="evidence" value="ECO:0007669"/>
    <property type="project" value="TreeGrafter"/>
</dbReference>
<dbReference type="GO" id="GO:0140358">
    <property type="term" value="F:P-type transmembrane transporter activity"/>
    <property type="evidence" value="ECO:0007669"/>
    <property type="project" value="InterPro"/>
</dbReference>
<dbReference type="InterPro" id="IPR004014">
    <property type="entry name" value="ATPase_P-typ_cation-transptr_N"/>
</dbReference>
<evidence type="ECO:0000256" key="1">
    <source>
        <dbReference type="ARBA" id="ARBA00004141"/>
    </source>
</evidence>
<evidence type="ECO:0000256" key="6">
    <source>
        <dbReference type="ARBA" id="ARBA00022842"/>
    </source>
</evidence>
<evidence type="ECO:0000256" key="2">
    <source>
        <dbReference type="ARBA" id="ARBA00022553"/>
    </source>
</evidence>
<dbReference type="GO" id="GO:0005524">
    <property type="term" value="F:ATP binding"/>
    <property type="evidence" value="ECO:0007669"/>
    <property type="project" value="UniProtKB-KW"/>
</dbReference>
<dbReference type="PANTHER" id="PTHR45630:SF8">
    <property type="entry name" value="CATION-TRANSPORTING ATPASE"/>
    <property type="match status" value="1"/>
</dbReference>
<sequence length="180" mass="21661">MLICTHNRSLENSKKVLLIGHFIQKFTENIICISNDRLSYHQNRDDHDGDDYWVTIPKANRNFENVNSFIYFENKKVRYIWDNDVREFIKLRGLDKDIKCTYFYQQKGLSLEDQKRRQIVYGLNEIVVNVQSVFNILYQEVFEPFYIFQVFSCNHMDIGHILNINNIHTLTLYHLVKKCQ</sequence>
<dbReference type="GO" id="GO:0016020">
    <property type="term" value="C:membrane"/>
    <property type="evidence" value="ECO:0007669"/>
    <property type="project" value="UniProtKB-SubCell"/>
</dbReference>
<evidence type="ECO:0000256" key="3">
    <source>
        <dbReference type="ARBA" id="ARBA00022723"/>
    </source>
</evidence>
<evidence type="ECO:0000256" key="5">
    <source>
        <dbReference type="ARBA" id="ARBA00022840"/>
    </source>
</evidence>
<dbReference type="GO" id="GO:0019829">
    <property type="term" value="F:ATPase-coupled monoatomic cation transmembrane transporter activity"/>
    <property type="evidence" value="ECO:0007669"/>
    <property type="project" value="TreeGrafter"/>
</dbReference>
<evidence type="ECO:0000259" key="8">
    <source>
        <dbReference type="Pfam" id="PF00690"/>
    </source>
</evidence>
<dbReference type="InterPro" id="IPR023298">
    <property type="entry name" value="ATPase_P-typ_TM_dom_sf"/>
</dbReference>
<evidence type="ECO:0000256" key="4">
    <source>
        <dbReference type="ARBA" id="ARBA00022741"/>
    </source>
</evidence>
<dbReference type="GO" id="GO:0006874">
    <property type="term" value="P:intracellular calcium ion homeostasis"/>
    <property type="evidence" value="ECO:0007669"/>
    <property type="project" value="TreeGrafter"/>
</dbReference>
<keyword evidence="3" id="KW-0479">Metal-binding</keyword>
<reference evidence="9" key="1">
    <citation type="submission" date="2022-12" db="EMBL/GenBank/DDBJ databases">
        <title>Genome assemblies of Blomia tropicalis.</title>
        <authorList>
            <person name="Cui Y."/>
        </authorList>
    </citation>
    <scope>NUCLEOTIDE SEQUENCE</scope>
    <source>
        <tissue evidence="9">Adult mites</tissue>
    </source>
</reference>
<accession>A0A9Q0RJ14</accession>
<comment type="subcellular location">
    <subcellularLocation>
        <location evidence="1">Membrane</location>
        <topology evidence="1">Multi-pass membrane protein</topology>
    </subcellularLocation>
</comment>
<keyword evidence="4" id="KW-0547">Nucleotide-binding</keyword>
<name>A0A9Q0RJ14_BLOTA</name>
<feature type="domain" description="Cation-transporting P-type ATPase N-terminal" evidence="8">
    <location>
        <begin position="106"/>
        <end position="151"/>
    </location>
</feature>
<evidence type="ECO:0000313" key="9">
    <source>
        <dbReference type="EMBL" id="KAJ6216201.1"/>
    </source>
</evidence>
<comment type="caution">
    <text evidence="9">The sequence shown here is derived from an EMBL/GenBank/DDBJ whole genome shotgun (WGS) entry which is preliminary data.</text>
</comment>
<evidence type="ECO:0000256" key="7">
    <source>
        <dbReference type="ARBA" id="ARBA00022967"/>
    </source>
</evidence>
<keyword evidence="2" id="KW-0597">Phosphoprotein</keyword>
<keyword evidence="5" id="KW-0067">ATP-binding</keyword>
<dbReference type="Proteomes" id="UP001142055">
    <property type="component" value="Chromosome 3"/>
</dbReference>
<proteinExistence type="predicted"/>
<dbReference type="GO" id="GO:0046872">
    <property type="term" value="F:metal ion binding"/>
    <property type="evidence" value="ECO:0007669"/>
    <property type="project" value="UniProtKB-KW"/>
</dbReference>
<organism evidence="9 10">
    <name type="scientific">Blomia tropicalis</name>
    <name type="common">Mite</name>
    <dbReference type="NCBI Taxonomy" id="40697"/>
    <lineage>
        <taxon>Eukaryota</taxon>
        <taxon>Metazoa</taxon>
        <taxon>Ecdysozoa</taxon>
        <taxon>Arthropoda</taxon>
        <taxon>Chelicerata</taxon>
        <taxon>Arachnida</taxon>
        <taxon>Acari</taxon>
        <taxon>Acariformes</taxon>
        <taxon>Sarcoptiformes</taxon>
        <taxon>Astigmata</taxon>
        <taxon>Glycyphagoidea</taxon>
        <taxon>Echimyopodidae</taxon>
        <taxon>Blomia</taxon>
    </lineage>
</organism>
<dbReference type="PANTHER" id="PTHR45630">
    <property type="entry name" value="CATION-TRANSPORTING ATPASE-RELATED"/>
    <property type="match status" value="1"/>
</dbReference>
<keyword evidence="6" id="KW-0460">Magnesium</keyword>
<evidence type="ECO:0000313" key="10">
    <source>
        <dbReference type="Proteomes" id="UP001142055"/>
    </source>
</evidence>
<keyword evidence="7" id="KW-1278">Translocase</keyword>
<dbReference type="InterPro" id="IPR006544">
    <property type="entry name" value="P-type_TPase_V"/>
</dbReference>
<dbReference type="AlphaFoldDB" id="A0A9Q0RJ14"/>
<dbReference type="SUPFAM" id="SSF81665">
    <property type="entry name" value="Calcium ATPase, transmembrane domain M"/>
    <property type="match status" value="1"/>
</dbReference>
<keyword evidence="10" id="KW-1185">Reference proteome</keyword>
<dbReference type="Pfam" id="PF00690">
    <property type="entry name" value="Cation_ATPase_N"/>
    <property type="match status" value="1"/>
</dbReference>
<dbReference type="EMBL" id="JAPWDV010000003">
    <property type="protein sequence ID" value="KAJ6216201.1"/>
    <property type="molecule type" value="Genomic_DNA"/>
</dbReference>
<gene>
    <name evidence="9" type="ORF">RDWZM_007358</name>
</gene>
<protein>
    <recommendedName>
        <fullName evidence="8">Cation-transporting P-type ATPase N-terminal domain-containing protein</fullName>
    </recommendedName>
</protein>